<comment type="caution">
    <text evidence="1">The sequence shown here is derived from an EMBL/GenBank/DDBJ whole genome shotgun (WGS) entry which is preliminary data.</text>
</comment>
<name>A0A7J4XIJ4_9BACE</name>
<sequence length="150" mass="16750">MKKKLYLAAAFCMIIATGCTNNKKSANSDNVVANTMQVADMHNAETSLDYFGEYKGTIPAADCPGIEVTLIFNKDRTYTQKYIYLERKDGEFNETGTFKVEGNILTATSKNGEKSYYKVEEGRIVILDADKQPITGALADMYVLKQEKVF</sequence>
<gene>
    <name evidence="1" type="ORF">F3F73_11415</name>
</gene>
<protein>
    <submittedName>
        <fullName evidence="1">Copper resistance protein NlpE</fullName>
    </submittedName>
</protein>
<dbReference type="Proteomes" id="UP000422221">
    <property type="component" value="Unassembled WGS sequence"/>
</dbReference>
<reference evidence="1 2" key="1">
    <citation type="journal article" date="2019" name="Nat. Med.">
        <title>A library of human gut bacterial isolates paired with longitudinal multiomics data enables mechanistic microbiome research.</title>
        <authorList>
            <person name="Poyet M."/>
            <person name="Groussin M."/>
            <person name="Gibbons S.M."/>
            <person name="Avila-Pacheco J."/>
            <person name="Jiang X."/>
            <person name="Kearney S.M."/>
            <person name="Perrotta A.R."/>
            <person name="Berdy B."/>
            <person name="Zhao S."/>
            <person name="Lieberman T.D."/>
            <person name="Swanson P.K."/>
            <person name="Smith M."/>
            <person name="Roesemann S."/>
            <person name="Alexander J.E."/>
            <person name="Rich S.A."/>
            <person name="Livny J."/>
            <person name="Vlamakis H."/>
            <person name="Clish C."/>
            <person name="Bullock K."/>
            <person name="Deik A."/>
            <person name="Scott J."/>
            <person name="Pierce K.A."/>
            <person name="Xavier R.J."/>
            <person name="Alm E.J."/>
        </authorList>
    </citation>
    <scope>NUCLEOTIDE SEQUENCE [LARGE SCALE GENOMIC DNA]</scope>
    <source>
        <strain evidence="1 2">BIOML-A10</strain>
    </source>
</reference>
<dbReference type="PROSITE" id="PS51257">
    <property type="entry name" value="PROKAR_LIPOPROTEIN"/>
    <property type="match status" value="1"/>
</dbReference>
<evidence type="ECO:0000313" key="2">
    <source>
        <dbReference type="Proteomes" id="UP000422221"/>
    </source>
</evidence>
<dbReference type="GeneID" id="93114463"/>
<dbReference type="Pfam" id="PF04170">
    <property type="entry name" value="NlpE"/>
    <property type="match status" value="1"/>
</dbReference>
<organism evidence="1 2">
    <name type="scientific">Bacteroides salyersiae</name>
    <dbReference type="NCBI Taxonomy" id="291644"/>
    <lineage>
        <taxon>Bacteria</taxon>
        <taxon>Pseudomonadati</taxon>
        <taxon>Bacteroidota</taxon>
        <taxon>Bacteroidia</taxon>
        <taxon>Bacteroidales</taxon>
        <taxon>Bacteroidaceae</taxon>
        <taxon>Bacteroides</taxon>
    </lineage>
</organism>
<dbReference type="AlphaFoldDB" id="A0A7J4XIJ4"/>
<accession>A0A7J4XIJ4</accession>
<dbReference type="EMBL" id="VWMK01000010">
    <property type="protein sequence ID" value="KAA3765179.1"/>
    <property type="molecule type" value="Genomic_DNA"/>
</dbReference>
<proteinExistence type="predicted"/>
<dbReference type="InterPro" id="IPR007298">
    <property type="entry name" value="Cu-R_lipoprotein_NlpE"/>
</dbReference>
<dbReference type="Gene3D" id="2.40.128.640">
    <property type="match status" value="1"/>
</dbReference>
<dbReference type="RefSeq" id="WP_007482579.1">
    <property type="nucleotide sequence ID" value="NZ_CAXSTI010000009.1"/>
</dbReference>
<evidence type="ECO:0000313" key="1">
    <source>
        <dbReference type="EMBL" id="KAA3765179.1"/>
    </source>
</evidence>